<keyword evidence="4" id="KW-1003">Cell membrane</keyword>
<evidence type="ECO:0000256" key="10">
    <source>
        <dbReference type="ARBA" id="ARBA00022840"/>
    </source>
</evidence>
<evidence type="ECO:0000313" key="18">
    <source>
        <dbReference type="Proteomes" id="UP000215059"/>
    </source>
</evidence>
<sequence>MCLFRRQHLFSKLAIINGLAIGIVILFAGLSIKDYACLLVNDWKIVGPEFNKRLDIYFLQVSLLAFLLAFFVHFFLVKRVIHPLKKLTDQAIKIKQGVYPVPLQVIEKDEIGELTKTFNEMTATLQDNEQKRTRMFRDIAHELRTPLTNLNGYLEGLKSGVIHGDTELFGSLLEESKRLTRLVEQVTELNRWEDSLQDKWQCIAINQLIMESVEFFSVALNRKRITYEIDAENVILEGNKDGLKQILFNLLNNVCFYDKAGWVKINGEVKNSFYKISIINEGQYINPEKKDLLFDRFYRGDPSRKRNTDGSGLGLTIVKEITEAHGGHAGIETDGKHHCFWFQIPIKTEGGH</sequence>
<evidence type="ECO:0000256" key="8">
    <source>
        <dbReference type="ARBA" id="ARBA00022741"/>
    </source>
</evidence>
<evidence type="ECO:0000256" key="4">
    <source>
        <dbReference type="ARBA" id="ARBA00022475"/>
    </source>
</evidence>
<dbReference type="Pfam" id="PF00512">
    <property type="entry name" value="HisKA"/>
    <property type="match status" value="1"/>
</dbReference>
<keyword evidence="10" id="KW-0067">ATP-binding</keyword>
<dbReference type="InterPro" id="IPR036890">
    <property type="entry name" value="HATPase_C_sf"/>
</dbReference>
<dbReference type="SUPFAM" id="SSF55874">
    <property type="entry name" value="ATPase domain of HSP90 chaperone/DNA topoisomerase II/histidine kinase"/>
    <property type="match status" value="1"/>
</dbReference>
<dbReference type="AlphaFoldDB" id="A0A235F6I3"/>
<dbReference type="Pfam" id="PF00672">
    <property type="entry name" value="HAMP"/>
    <property type="match status" value="1"/>
</dbReference>
<evidence type="ECO:0000256" key="1">
    <source>
        <dbReference type="ARBA" id="ARBA00000085"/>
    </source>
</evidence>
<evidence type="ECO:0000256" key="5">
    <source>
        <dbReference type="ARBA" id="ARBA00022553"/>
    </source>
</evidence>
<name>A0A235F6I3_9BACL</name>
<keyword evidence="11 14" id="KW-1133">Transmembrane helix</keyword>
<keyword evidence="7 14" id="KW-0812">Transmembrane</keyword>
<dbReference type="GO" id="GO:0000155">
    <property type="term" value="F:phosphorelay sensor kinase activity"/>
    <property type="evidence" value="ECO:0007669"/>
    <property type="project" value="InterPro"/>
</dbReference>
<gene>
    <name evidence="17" type="ORF">CGZ90_15275</name>
</gene>
<keyword evidence="12" id="KW-0902">Two-component regulatory system</keyword>
<evidence type="ECO:0000259" key="15">
    <source>
        <dbReference type="PROSITE" id="PS50109"/>
    </source>
</evidence>
<evidence type="ECO:0000256" key="9">
    <source>
        <dbReference type="ARBA" id="ARBA00022777"/>
    </source>
</evidence>
<dbReference type="Proteomes" id="UP000215059">
    <property type="component" value="Unassembled WGS sequence"/>
</dbReference>
<dbReference type="InterPro" id="IPR005467">
    <property type="entry name" value="His_kinase_dom"/>
</dbReference>
<reference evidence="17 18" key="1">
    <citation type="submission" date="2017-07" db="EMBL/GenBank/DDBJ databases">
        <title>Fictibacillus sp. nov. GDSW-R2A3 Genome sequencing and assembly.</title>
        <authorList>
            <person name="Mayilraj S."/>
        </authorList>
    </citation>
    <scope>NUCLEOTIDE SEQUENCE [LARGE SCALE GENOMIC DNA]</scope>
    <source>
        <strain evidence="17 18">GDSW-R2A3</strain>
    </source>
</reference>
<dbReference type="EMBL" id="NOII01000010">
    <property type="protein sequence ID" value="OYD56911.1"/>
    <property type="molecule type" value="Genomic_DNA"/>
</dbReference>
<feature type="domain" description="HAMP" evidence="16">
    <location>
        <begin position="78"/>
        <end position="130"/>
    </location>
</feature>
<evidence type="ECO:0000313" key="17">
    <source>
        <dbReference type="EMBL" id="OYD56911.1"/>
    </source>
</evidence>
<keyword evidence="6" id="KW-0808">Transferase</keyword>
<dbReference type="PANTHER" id="PTHR45528">
    <property type="entry name" value="SENSOR HISTIDINE KINASE CPXA"/>
    <property type="match status" value="1"/>
</dbReference>
<dbReference type="PROSITE" id="PS50885">
    <property type="entry name" value="HAMP"/>
    <property type="match status" value="1"/>
</dbReference>
<dbReference type="InterPro" id="IPR050398">
    <property type="entry name" value="HssS/ArlS-like"/>
</dbReference>
<dbReference type="Gene3D" id="3.30.565.10">
    <property type="entry name" value="Histidine kinase-like ATPase, C-terminal domain"/>
    <property type="match status" value="1"/>
</dbReference>
<dbReference type="InterPro" id="IPR003594">
    <property type="entry name" value="HATPase_dom"/>
</dbReference>
<evidence type="ECO:0000256" key="7">
    <source>
        <dbReference type="ARBA" id="ARBA00022692"/>
    </source>
</evidence>
<evidence type="ECO:0000256" key="3">
    <source>
        <dbReference type="ARBA" id="ARBA00012438"/>
    </source>
</evidence>
<dbReference type="CDD" id="cd00082">
    <property type="entry name" value="HisKA"/>
    <property type="match status" value="1"/>
</dbReference>
<proteinExistence type="predicted"/>
<evidence type="ECO:0000256" key="14">
    <source>
        <dbReference type="SAM" id="Phobius"/>
    </source>
</evidence>
<feature type="transmembrane region" description="Helical" evidence="14">
    <location>
        <begin position="56"/>
        <end position="77"/>
    </location>
</feature>
<keyword evidence="13 14" id="KW-0472">Membrane</keyword>
<dbReference type="EC" id="2.7.13.3" evidence="3"/>
<dbReference type="RefSeq" id="WP_094253400.1">
    <property type="nucleotide sequence ID" value="NZ_JBHLXL010000001.1"/>
</dbReference>
<keyword evidence="5" id="KW-0597">Phosphoprotein</keyword>
<evidence type="ECO:0000256" key="2">
    <source>
        <dbReference type="ARBA" id="ARBA00004651"/>
    </source>
</evidence>
<dbReference type="PROSITE" id="PS50109">
    <property type="entry name" value="HIS_KIN"/>
    <property type="match status" value="1"/>
</dbReference>
<dbReference type="SUPFAM" id="SSF47384">
    <property type="entry name" value="Homodimeric domain of signal transducing histidine kinase"/>
    <property type="match status" value="1"/>
</dbReference>
<feature type="domain" description="Histidine kinase" evidence="15">
    <location>
        <begin position="138"/>
        <end position="348"/>
    </location>
</feature>
<dbReference type="PRINTS" id="PR00344">
    <property type="entry name" value="BCTRLSENSOR"/>
</dbReference>
<keyword evidence="18" id="KW-1185">Reference proteome</keyword>
<dbReference type="SMART" id="SM00387">
    <property type="entry name" value="HATPase_c"/>
    <property type="match status" value="1"/>
</dbReference>
<dbReference type="PANTHER" id="PTHR45528:SF1">
    <property type="entry name" value="SENSOR HISTIDINE KINASE CPXA"/>
    <property type="match status" value="1"/>
</dbReference>
<dbReference type="InterPro" id="IPR004358">
    <property type="entry name" value="Sig_transdc_His_kin-like_C"/>
</dbReference>
<comment type="caution">
    <text evidence="17">The sequence shown here is derived from an EMBL/GenBank/DDBJ whole genome shotgun (WGS) entry which is preliminary data.</text>
</comment>
<evidence type="ECO:0000256" key="6">
    <source>
        <dbReference type="ARBA" id="ARBA00022679"/>
    </source>
</evidence>
<evidence type="ECO:0000256" key="13">
    <source>
        <dbReference type="ARBA" id="ARBA00023136"/>
    </source>
</evidence>
<evidence type="ECO:0000259" key="16">
    <source>
        <dbReference type="PROSITE" id="PS50885"/>
    </source>
</evidence>
<dbReference type="OrthoDB" id="335833at2"/>
<protein>
    <recommendedName>
        <fullName evidence="3">histidine kinase</fullName>
        <ecNumber evidence="3">2.7.13.3</ecNumber>
    </recommendedName>
</protein>
<comment type="catalytic activity">
    <reaction evidence="1">
        <text>ATP + protein L-histidine = ADP + protein N-phospho-L-histidine.</text>
        <dbReference type="EC" id="2.7.13.3"/>
    </reaction>
</comment>
<evidence type="ECO:0000256" key="11">
    <source>
        <dbReference type="ARBA" id="ARBA00022989"/>
    </source>
</evidence>
<dbReference type="Gene3D" id="6.10.340.10">
    <property type="match status" value="1"/>
</dbReference>
<dbReference type="InterPro" id="IPR003661">
    <property type="entry name" value="HisK_dim/P_dom"/>
</dbReference>
<dbReference type="GO" id="GO:0005886">
    <property type="term" value="C:plasma membrane"/>
    <property type="evidence" value="ECO:0007669"/>
    <property type="project" value="UniProtKB-SubCell"/>
</dbReference>
<accession>A0A235F6I3</accession>
<keyword evidence="8" id="KW-0547">Nucleotide-binding</keyword>
<dbReference type="GO" id="GO:0005524">
    <property type="term" value="F:ATP binding"/>
    <property type="evidence" value="ECO:0007669"/>
    <property type="project" value="UniProtKB-KW"/>
</dbReference>
<dbReference type="InterPro" id="IPR003660">
    <property type="entry name" value="HAMP_dom"/>
</dbReference>
<comment type="subcellular location">
    <subcellularLocation>
        <location evidence="2">Cell membrane</location>
        <topology evidence="2">Multi-pass membrane protein</topology>
    </subcellularLocation>
</comment>
<dbReference type="InterPro" id="IPR036097">
    <property type="entry name" value="HisK_dim/P_sf"/>
</dbReference>
<dbReference type="SMART" id="SM00304">
    <property type="entry name" value="HAMP"/>
    <property type="match status" value="1"/>
</dbReference>
<organism evidence="17 18">
    <name type="scientific">Fictibacillus aquaticus</name>
    <dbReference type="NCBI Taxonomy" id="2021314"/>
    <lineage>
        <taxon>Bacteria</taxon>
        <taxon>Bacillati</taxon>
        <taxon>Bacillota</taxon>
        <taxon>Bacilli</taxon>
        <taxon>Bacillales</taxon>
        <taxon>Fictibacillaceae</taxon>
        <taxon>Fictibacillus</taxon>
    </lineage>
</organism>
<feature type="transmembrane region" description="Helical" evidence="14">
    <location>
        <begin position="12"/>
        <end position="32"/>
    </location>
</feature>
<keyword evidence="9" id="KW-0418">Kinase</keyword>
<dbReference type="SUPFAM" id="SSF158472">
    <property type="entry name" value="HAMP domain-like"/>
    <property type="match status" value="1"/>
</dbReference>
<dbReference type="SMART" id="SM00388">
    <property type="entry name" value="HisKA"/>
    <property type="match status" value="1"/>
</dbReference>
<evidence type="ECO:0000256" key="12">
    <source>
        <dbReference type="ARBA" id="ARBA00023012"/>
    </source>
</evidence>
<dbReference type="Gene3D" id="1.10.287.130">
    <property type="match status" value="1"/>
</dbReference>
<dbReference type="CDD" id="cd06225">
    <property type="entry name" value="HAMP"/>
    <property type="match status" value="1"/>
</dbReference>
<dbReference type="Pfam" id="PF02518">
    <property type="entry name" value="HATPase_c"/>
    <property type="match status" value="1"/>
</dbReference>